<dbReference type="Proteomes" id="UP000492820">
    <property type="component" value="Unassembled WGS sequence"/>
</dbReference>
<evidence type="ECO:0000313" key="2">
    <source>
        <dbReference type="Proteomes" id="UP000492820"/>
    </source>
</evidence>
<reference evidence="1" key="2">
    <citation type="submission" date="2014-06" db="EMBL/GenBank/DDBJ databases">
        <authorList>
            <person name="Aslett M."/>
        </authorList>
    </citation>
    <scope>NUCLEOTIDE SEQUENCE</scope>
</reference>
<protein>
    <submittedName>
        <fullName evidence="1 3">Uncharacterized protein</fullName>
    </submittedName>
</protein>
<accession>A0A068WKA8</accession>
<dbReference type="AlphaFoldDB" id="A0A068WKA8"/>
<proteinExistence type="predicted"/>
<evidence type="ECO:0000313" key="3">
    <source>
        <dbReference type="WBParaSite" id="EgrG_000240800"/>
    </source>
</evidence>
<reference evidence="3" key="3">
    <citation type="submission" date="2020-10" db="UniProtKB">
        <authorList>
            <consortium name="WormBaseParasite"/>
        </authorList>
    </citation>
    <scope>IDENTIFICATION</scope>
</reference>
<dbReference type="EMBL" id="LK028580">
    <property type="protein sequence ID" value="CDS20198.1"/>
    <property type="molecule type" value="Genomic_DNA"/>
</dbReference>
<evidence type="ECO:0000313" key="1">
    <source>
        <dbReference type="EMBL" id="CDS20198.1"/>
    </source>
</evidence>
<reference evidence="1 2" key="1">
    <citation type="journal article" date="2013" name="Nature">
        <title>The genomes of four tapeworm species reveal adaptations to parasitism.</title>
        <authorList>
            <person name="Tsai I.J."/>
            <person name="Zarowiecki M."/>
            <person name="Holroyd N."/>
            <person name="Garciarrubio A."/>
            <person name="Sanchez-Flores A."/>
            <person name="Brooks K.L."/>
            <person name="Tracey A."/>
            <person name="Bobes R.J."/>
            <person name="Fragoso G."/>
            <person name="Sciutto E."/>
            <person name="Aslett M."/>
            <person name="Beasley H."/>
            <person name="Bennett H.M."/>
            <person name="Cai J."/>
            <person name="Camicia F."/>
            <person name="Clark R."/>
            <person name="Cucher M."/>
            <person name="De Silva N."/>
            <person name="Day T.A."/>
            <person name="Deplazes P."/>
            <person name="Estrada K."/>
            <person name="Fernandez C."/>
            <person name="Holland P.W."/>
            <person name="Hou J."/>
            <person name="Hu S."/>
            <person name="Huckvale T."/>
            <person name="Hung S.S."/>
            <person name="Kamenetzky L."/>
            <person name="Keane J.A."/>
            <person name="Kiss F."/>
            <person name="Koziol U."/>
            <person name="Lambert O."/>
            <person name="Liu K."/>
            <person name="Luo X."/>
            <person name="Luo Y."/>
            <person name="Macchiaroli N."/>
            <person name="Nichol S."/>
            <person name="Paps J."/>
            <person name="Parkinson J."/>
            <person name="Pouchkina-Stantcheva N."/>
            <person name="Riddiford N."/>
            <person name="Rosenzvit M."/>
            <person name="Salinas G."/>
            <person name="Wasmuth J.D."/>
            <person name="Zamanian M."/>
            <person name="Zheng Y."/>
            <person name="Cai X."/>
            <person name="Soberon X."/>
            <person name="Olson P.D."/>
            <person name="Laclette J.P."/>
            <person name="Brehm K."/>
            <person name="Berriman M."/>
            <person name="Garciarrubio A."/>
            <person name="Bobes R.J."/>
            <person name="Fragoso G."/>
            <person name="Sanchez-Flores A."/>
            <person name="Estrada K."/>
            <person name="Cevallos M.A."/>
            <person name="Morett E."/>
            <person name="Gonzalez V."/>
            <person name="Portillo T."/>
            <person name="Ochoa-Leyva A."/>
            <person name="Jose M.V."/>
            <person name="Sciutto E."/>
            <person name="Landa A."/>
            <person name="Jimenez L."/>
            <person name="Valdes V."/>
            <person name="Carrero J.C."/>
            <person name="Larralde C."/>
            <person name="Morales-Montor J."/>
            <person name="Limon-Lason J."/>
            <person name="Soberon X."/>
            <person name="Laclette J.P."/>
        </authorList>
    </citation>
    <scope>NUCLEOTIDE SEQUENCE [LARGE SCALE GENOMIC DNA]</scope>
</reference>
<sequence>MRLDSIWPSTSPSAKQALISTTNLKLLPRVSQGWRPVEIIRVDSFSQRRRCFE</sequence>
<dbReference type="WBParaSite" id="EgrG_000240800">
    <property type="protein sequence ID" value="EgrG_000240800"/>
    <property type="gene ID" value="EgrG_000240800"/>
</dbReference>
<gene>
    <name evidence="1" type="ORF">EgrG_000240800</name>
</gene>
<name>A0A068WKA8_ECHGR</name>
<organism evidence="1">
    <name type="scientific">Echinococcus granulosus</name>
    <name type="common">Hydatid tapeworm</name>
    <dbReference type="NCBI Taxonomy" id="6210"/>
    <lineage>
        <taxon>Eukaryota</taxon>
        <taxon>Metazoa</taxon>
        <taxon>Spiralia</taxon>
        <taxon>Lophotrochozoa</taxon>
        <taxon>Platyhelminthes</taxon>
        <taxon>Cestoda</taxon>
        <taxon>Eucestoda</taxon>
        <taxon>Cyclophyllidea</taxon>
        <taxon>Taeniidae</taxon>
        <taxon>Echinococcus</taxon>
        <taxon>Echinococcus granulosus group</taxon>
    </lineage>
</organism>